<name>A0A926EJK4_9FIRM</name>
<dbReference type="PANTHER" id="PTHR30619:SF7">
    <property type="entry name" value="BETA-LACTAMASE DOMAIN PROTEIN"/>
    <property type="match status" value="1"/>
</dbReference>
<dbReference type="PANTHER" id="PTHR30619">
    <property type="entry name" value="DNA INTERNALIZATION/COMPETENCE PROTEIN COMEC/REC2"/>
    <property type="match status" value="1"/>
</dbReference>
<feature type="domain" description="Metallo-beta-lactamase" evidence="2">
    <location>
        <begin position="79"/>
        <end position="278"/>
    </location>
</feature>
<accession>A0A926EJK4</accession>
<dbReference type="InterPro" id="IPR052159">
    <property type="entry name" value="Competence_DNA_uptake"/>
</dbReference>
<organism evidence="3 4">
    <name type="scientific">Youxingia wuxianensis</name>
    <dbReference type="NCBI Taxonomy" id="2763678"/>
    <lineage>
        <taxon>Bacteria</taxon>
        <taxon>Bacillati</taxon>
        <taxon>Bacillota</taxon>
        <taxon>Clostridia</taxon>
        <taxon>Eubacteriales</taxon>
        <taxon>Oscillospiraceae</taxon>
        <taxon>Youxingia</taxon>
    </lineage>
</organism>
<evidence type="ECO:0000256" key="1">
    <source>
        <dbReference type="SAM" id="Phobius"/>
    </source>
</evidence>
<dbReference type="InterPro" id="IPR001279">
    <property type="entry name" value="Metallo-B-lactamas"/>
</dbReference>
<dbReference type="EMBL" id="JACRTD010000002">
    <property type="protein sequence ID" value="MBC8584553.1"/>
    <property type="molecule type" value="Genomic_DNA"/>
</dbReference>
<evidence type="ECO:0000259" key="2">
    <source>
        <dbReference type="SMART" id="SM00849"/>
    </source>
</evidence>
<dbReference type="RefSeq" id="WP_262394384.1">
    <property type="nucleotide sequence ID" value="NZ_JACRTD010000002.1"/>
</dbReference>
<keyword evidence="4" id="KW-1185">Reference proteome</keyword>
<dbReference type="Gene3D" id="3.60.15.10">
    <property type="entry name" value="Ribonuclease Z/Hydroxyacylglutathione hydrolase-like"/>
    <property type="match status" value="1"/>
</dbReference>
<dbReference type="CDD" id="cd07731">
    <property type="entry name" value="ComA-like_MBL-fold"/>
    <property type="match status" value="1"/>
</dbReference>
<gene>
    <name evidence="3" type="ORF">H8705_03045</name>
</gene>
<evidence type="ECO:0000313" key="4">
    <source>
        <dbReference type="Proteomes" id="UP000623678"/>
    </source>
</evidence>
<dbReference type="InterPro" id="IPR035681">
    <property type="entry name" value="ComA-like_MBL"/>
</dbReference>
<dbReference type="Proteomes" id="UP000623678">
    <property type="component" value="Unassembled WGS sequence"/>
</dbReference>
<reference evidence="3" key="1">
    <citation type="submission" date="2020-08" db="EMBL/GenBank/DDBJ databases">
        <title>Genome public.</title>
        <authorList>
            <person name="Liu C."/>
            <person name="Sun Q."/>
        </authorList>
    </citation>
    <scope>NUCLEOTIDE SEQUENCE</scope>
    <source>
        <strain evidence="3">NSJ-64</strain>
    </source>
</reference>
<sequence length="324" mass="35128">MGKKKLPLLKIIIILLVLVTLYFAVLGGNQLLGGPIQSLTSMSDGIGRLLNTLYIKLGLSTDMIQAQGELQVHFIDVGQGKSILIKTPTANVLIDTGEADQSERLLTYLAAQNVSSLDLAVITHPHSDHMGGMAYLLEKLPVKKLMMPELNKELLPSDQGFENLLDKLSEIGLSITAARPGDSYFLGEEICFTILGPVKSDPTDLNENSIVSRLVYNKCSFLFTGDCGAREENDLLCRWAQALPSNVLDVGHHGSDTSTQQEWLTAVSPSIGVISCGRDNAFGHPSQTVLGRLKEQGVNIYRTDLNGSIVFGSDGENITVFTSR</sequence>
<protein>
    <submittedName>
        <fullName evidence="3">MBL fold metallo-hydrolase</fullName>
    </submittedName>
</protein>
<dbReference type="Pfam" id="PF00753">
    <property type="entry name" value="Lactamase_B"/>
    <property type="match status" value="1"/>
</dbReference>
<dbReference type="SMART" id="SM00849">
    <property type="entry name" value="Lactamase_B"/>
    <property type="match status" value="1"/>
</dbReference>
<evidence type="ECO:0000313" key="3">
    <source>
        <dbReference type="EMBL" id="MBC8584553.1"/>
    </source>
</evidence>
<proteinExistence type="predicted"/>
<keyword evidence="1" id="KW-0812">Transmembrane</keyword>
<comment type="caution">
    <text evidence="3">The sequence shown here is derived from an EMBL/GenBank/DDBJ whole genome shotgun (WGS) entry which is preliminary data.</text>
</comment>
<dbReference type="SUPFAM" id="SSF56281">
    <property type="entry name" value="Metallo-hydrolase/oxidoreductase"/>
    <property type="match status" value="1"/>
</dbReference>
<keyword evidence="1" id="KW-1133">Transmembrane helix</keyword>
<keyword evidence="1" id="KW-0472">Membrane</keyword>
<dbReference type="AlphaFoldDB" id="A0A926EJK4"/>
<feature type="transmembrane region" description="Helical" evidence="1">
    <location>
        <begin position="12"/>
        <end position="32"/>
    </location>
</feature>
<dbReference type="InterPro" id="IPR036866">
    <property type="entry name" value="RibonucZ/Hydroxyglut_hydro"/>
</dbReference>